<gene>
    <name evidence="2" type="ORF">EV356DRAFT_500671</name>
</gene>
<name>A0A6A6HB80_VIRVR</name>
<feature type="compositionally biased region" description="Polar residues" evidence="1">
    <location>
        <begin position="1"/>
        <end position="19"/>
    </location>
</feature>
<evidence type="ECO:0000313" key="3">
    <source>
        <dbReference type="Proteomes" id="UP000800092"/>
    </source>
</evidence>
<evidence type="ECO:0000313" key="2">
    <source>
        <dbReference type="EMBL" id="KAF2235101.1"/>
    </source>
</evidence>
<organism evidence="2 3">
    <name type="scientific">Viridothelium virens</name>
    <name type="common">Speckled blister lichen</name>
    <name type="synonym">Trypethelium virens</name>
    <dbReference type="NCBI Taxonomy" id="1048519"/>
    <lineage>
        <taxon>Eukaryota</taxon>
        <taxon>Fungi</taxon>
        <taxon>Dikarya</taxon>
        <taxon>Ascomycota</taxon>
        <taxon>Pezizomycotina</taxon>
        <taxon>Dothideomycetes</taxon>
        <taxon>Dothideomycetes incertae sedis</taxon>
        <taxon>Trypetheliales</taxon>
        <taxon>Trypetheliaceae</taxon>
        <taxon>Viridothelium</taxon>
    </lineage>
</organism>
<protein>
    <submittedName>
        <fullName evidence="2">Uncharacterized protein</fullName>
    </submittedName>
</protein>
<accession>A0A6A6HB80</accession>
<dbReference type="Proteomes" id="UP000800092">
    <property type="component" value="Unassembled WGS sequence"/>
</dbReference>
<dbReference type="AlphaFoldDB" id="A0A6A6HB80"/>
<feature type="region of interest" description="Disordered" evidence="1">
    <location>
        <begin position="1"/>
        <end position="37"/>
    </location>
</feature>
<proteinExistence type="predicted"/>
<dbReference type="EMBL" id="ML991793">
    <property type="protein sequence ID" value="KAF2235101.1"/>
    <property type="molecule type" value="Genomic_DNA"/>
</dbReference>
<evidence type="ECO:0000256" key="1">
    <source>
        <dbReference type="SAM" id="MobiDB-lite"/>
    </source>
</evidence>
<keyword evidence="3" id="KW-1185">Reference proteome</keyword>
<reference evidence="2" key="1">
    <citation type="journal article" date="2020" name="Stud. Mycol.">
        <title>101 Dothideomycetes genomes: a test case for predicting lifestyles and emergence of pathogens.</title>
        <authorList>
            <person name="Haridas S."/>
            <person name="Albert R."/>
            <person name="Binder M."/>
            <person name="Bloem J."/>
            <person name="Labutti K."/>
            <person name="Salamov A."/>
            <person name="Andreopoulos B."/>
            <person name="Baker S."/>
            <person name="Barry K."/>
            <person name="Bills G."/>
            <person name="Bluhm B."/>
            <person name="Cannon C."/>
            <person name="Castanera R."/>
            <person name="Culley D."/>
            <person name="Daum C."/>
            <person name="Ezra D."/>
            <person name="Gonzalez J."/>
            <person name="Henrissat B."/>
            <person name="Kuo A."/>
            <person name="Liang C."/>
            <person name="Lipzen A."/>
            <person name="Lutzoni F."/>
            <person name="Magnuson J."/>
            <person name="Mondo S."/>
            <person name="Nolan M."/>
            <person name="Ohm R."/>
            <person name="Pangilinan J."/>
            <person name="Park H.-J."/>
            <person name="Ramirez L."/>
            <person name="Alfaro M."/>
            <person name="Sun H."/>
            <person name="Tritt A."/>
            <person name="Yoshinaga Y."/>
            <person name="Zwiers L.-H."/>
            <person name="Turgeon B."/>
            <person name="Goodwin S."/>
            <person name="Spatafora J."/>
            <person name="Crous P."/>
            <person name="Grigoriev I."/>
        </authorList>
    </citation>
    <scope>NUCLEOTIDE SEQUENCE</scope>
    <source>
        <strain evidence="2">Tuck. ex Michener</strain>
    </source>
</reference>
<sequence>MSSGGASSVFGQRTRSVSSGRDEAIGNEGPVRRVHSRKRAIERNTEISREVDRSLIQGHVTFLRLLHSSSPPFLHPLRSTLHASPFDMNAGSRRNAAIVTDTFTIGRTYQRTRYLQHVDGLHGSFDHDFLPGQVFGIFCFLGWRRLNDG</sequence>